<evidence type="ECO:0000256" key="10">
    <source>
        <dbReference type="HAMAP-Rule" id="MF_02078"/>
    </source>
</evidence>
<keyword evidence="5 10" id="KW-0573">Peptidoglycan synthesis</keyword>
<comment type="subcellular location">
    <subcellularLocation>
        <location evidence="10">Cell inner membrane</location>
        <topology evidence="10">Multi-pass membrane protein</topology>
    </subcellularLocation>
    <subcellularLocation>
        <location evidence="1">Cell membrane</location>
        <topology evidence="1">Multi-pass membrane protein</topology>
    </subcellularLocation>
</comment>
<keyword evidence="4 10" id="KW-0133">Cell shape</keyword>
<dbReference type="UniPathway" id="UPA00219"/>
<dbReference type="InterPro" id="IPR051050">
    <property type="entry name" value="Lipid_II_flippase_MurJ/MviN"/>
</dbReference>
<dbReference type="RefSeq" id="WP_106514865.1">
    <property type="nucleotide sequence ID" value="NZ_PXYI01000007.1"/>
</dbReference>
<feature type="transmembrane region" description="Helical" evidence="10">
    <location>
        <begin position="127"/>
        <end position="149"/>
    </location>
</feature>
<evidence type="ECO:0000256" key="5">
    <source>
        <dbReference type="ARBA" id="ARBA00022984"/>
    </source>
</evidence>
<comment type="pathway">
    <text evidence="10">Cell wall biogenesis; peptidoglycan biosynthesis.</text>
</comment>
<evidence type="ECO:0000256" key="7">
    <source>
        <dbReference type="ARBA" id="ARBA00023136"/>
    </source>
</evidence>
<keyword evidence="3 10" id="KW-0812">Transmembrane</keyword>
<dbReference type="PRINTS" id="PR01806">
    <property type="entry name" value="VIRFACTRMVIN"/>
</dbReference>
<dbReference type="OrthoDB" id="9816572at2"/>
<dbReference type="InterPro" id="IPR004268">
    <property type="entry name" value="MurJ"/>
</dbReference>
<dbReference type="GO" id="GO:0071555">
    <property type="term" value="P:cell wall organization"/>
    <property type="evidence" value="ECO:0007669"/>
    <property type="project" value="UniProtKB-UniRule"/>
</dbReference>
<keyword evidence="6 10" id="KW-1133">Transmembrane helix</keyword>
<feature type="transmembrane region" description="Helical" evidence="10">
    <location>
        <begin position="88"/>
        <end position="115"/>
    </location>
</feature>
<keyword evidence="10 11" id="KW-0961">Cell wall biogenesis/degradation</keyword>
<accession>A0A2P7QJB8</accession>
<comment type="similarity">
    <text evidence="9 10 11">Belongs to the MurJ/MviN family.</text>
</comment>
<dbReference type="PANTHER" id="PTHR47019:SF1">
    <property type="entry name" value="LIPID II FLIPPASE MURJ"/>
    <property type="match status" value="1"/>
</dbReference>
<feature type="transmembrane region" description="Helical" evidence="10">
    <location>
        <begin position="273"/>
        <end position="294"/>
    </location>
</feature>
<feature type="transmembrane region" description="Helical" evidence="10">
    <location>
        <begin position="315"/>
        <end position="336"/>
    </location>
</feature>
<feature type="transmembrane region" description="Helical" evidence="10">
    <location>
        <begin position="348"/>
        <end position="369"/>
    </location>
</feature>
<name>A0A2P7QJB8_9SPHN</name>
<feature type="transmembrane region" description="Helical" evidence="10">
    <location>
        <begin position="406"/>
        <end position="428"/>
    </location>
</feature>
<feature type="transmembrane region" description="Helical" evidence="10">
    <location>
        <begin position="228"/>
        <end position="253"/>
    </location>
</feature>
<keyword evidence="7 10" id="KW-0472">Membrane</keyword>
<evidence type="ECO:0000256" key="6">
    <source>
        <dbReference type="ARBA" id="ARBA00022989"/>
    </source>
</evidence>
<keyword evidence="2 10" id="KW-1003">Cell membrane</keyword>
<evidence type="ECO:0000313" key="12">
    <source>
        <dbReference type="EMBL" id="PSJ38052.1"/>
    </source>
</evidence>
<reference evidence="12 13" key="1">
    <citation type="submission" date="2018-03" db="EMBL/GenBank/DDBJ databases">
        <title>The draft genome of Sphingosinicella sp. GL-C-18.</title>
        <authorList>
            <person name="Liu L."/>
            <person name="Li L."/>
            <person name="Liang L."/>
            <person name="Zhang X."/>
            <person name="Wang T."/>
        </authorList>
    </citation>
    <scope>NUCLEOTIDE SEQUENCE [LARGE SCALE GENOMIC DNA]</scope>
    <source>
        <strain evidence="12 13">GL-C-18</strain>
    </source>
</reference>
<dbReference type="HAMAP" id="MF_02078">
    <property type="entry name" value="MurJ_MviN"/>
    <property type="match status" value="1"/>
</dbReference>
<dbReference type="CDD" id="cd13123">
    <property type="entry name" value="MATE_MurJ_like"/>
    <property type="match status" value="1"/>
</dbReference>
<keyword evidence="13" id="KW-1185">Reference proteome</keyword>
<organism evidence="12 13">
    <name type="scientific">Allosphingosinicella deserti</name>
    <dbReference type="NCBI Taxonomy" id="2116704"/>
    <lineage>
        <taxon>Bacteria</taxon>
        <taxon>Pseudomonadati</taxon>
        <taxon>Pseudomonadota</taxon>
        <taxon>Alphaproteobacteria</taxon>
        <taxon>Sphingomonadales</taxon>
        <taxon>Sphingomonadaceae</taxon>
        <taxon>Allosphingosinicella</taxon>
    </lineage>
</organism>
<evidence type="ECO:0000256" key="4">
    <source>
        <dbReference type="ARBA" id="ARBA00022960"/>
    </source>
</evidence>
<proteinExistence type="inferred from homology"/>
<evidence type="ECO:0000256" key="2">
    <source>
        <dbReference type="ARBA" id="ARBA00022475"/>
    </source>
</evidence>
<dbReference type="GO" id="GO:0009252">
    <property type="term" value="P:peptidoglycan biosynthetic process"/>
    <property type="evidence" value="ECO:0007669"/>
    <property type="project" value="UniProtKB-UniRule"/>
</dbReference>
<sequence>MNLWKAMGTIGGLTMVSRVFGFAREMLMSRIMGASGAADAFLVAFRLPNTFRRLFGEGAFSAGFVPLFSQRFHGPGGMEEAKKFSEEVLAVFLPTLFVFTLVFELIMPLFVSAIASGYVGEKYDLTVFLTRITFPYLLLISLVSFFSGILNSLTRFAAAAFAPALLNIAMLAALLIVPDGGVRSATALAIGVTIGGVLQLILVWHGARKAGVSLRLRKPQITPSVKQFFIVVIPATLGAGVYQISQLIDTFFATRLPEGSMSYLNYSDRLNQLPLSVIGTALGTAILPQISRFIARNEPDEAARVQGQAVELSMLLCLPAALALAIVAGPLVTAMFEGGRFTVEDARITGNVLAIIVSGLPAYVLVKVITPGFYAREDTKTPVKTAVIVLVANIVLNFALIPPFGIYGLAFAIAACSWLNAIMLYLILRHRGHFRLEAKIWWRIARQLLAGLAMTAALWGTRSLLTGWFDGSVGHRLLGVAILVAVGGIVYFVVAWTIGAINREDVLILLRRKKAA</sequence>
<evidence type="ECO:0000256" key="9">
    <source>
        <dbReference type="ARBA" id="ARBA00061532"/>
    </source>
</evidence>
<feature type="transmembrane region" description="Helical" evidence="10">
    <location>
        <begin position="440"/>
        <end position="460"/>
    </location>
</feature>
<dbReference type="NCBIfam" id="TIGR01695">
    <property type="entry name" value="murJ_mviN"/>
    <property type="match status" value="1"/>
</dbReference>
<dbReference type="Pfam" id="PF03023">
    <property type="entry name" value="MurJ"/>
    <property type="match status" value="1"/>
</dbReference>
<gene>
    <name evidence="12" type="primary">mviN</name>
    <name evidence="10" type="synonym">murJ</name>
    <name evidence="12" type="ORF">C7I55_20415</name>
</gene>
<dbReference type="PIRSF" id="PIRSF002869">
    <property type="entry name" value="MviN"/>
    <property type="match status" value="1"/>
</dbReference>
<feature type="transmembrane region" description="Helical" evidence="10">
    <location>
        <begin position="480"/>
        <end position="502"/>
    </location>
</feature>
<evidence type="ECO:0000256" key="11">
    <source>
        <dbReference type="PIRNR" id="PIRNR002869"/>
    </source>
</evidence>
<dbReference type="PANTHER" id="PTHR47019">
    <property type="entry name" value="LIPID II FLIPPASE MURJ"/>
    <property type="match status" value="1"/>
</dbReference>
<dbReference type="GO" id="GO:0015648">
    <property type="term" value="F:lipid-linked peptidoglycan transporter activity"/>
    <property type="evidence" value="ECO:0007669"/>
    <property type="project" value="UniProtKB-UniRule"/>
</dbReference>
<evidence type="ECO:0000256" key="1">
    <source>
        <dbReference type="ARBA" id="ARBA00004651"/>
    </source>
</evidence>
<dbReference type="GO" id="GO:0008360">
    <property type="term" value="P:regulation of cell shape"/>
    <property type="evidence" value="ECO:0007669"/>
    <property type="project" value="UniProtKB-UniRule"/>
</dbReference>
<dbReference type="GO" id="GO:0005886">
    <property type="term" value="C:plasma membrane"/>
    <property type="evidence" value="ECO:0007669"/>
    <property type="project" value="UniProtKB-SubCell"/>
</dbReference>
<evidence type="ECO:0000256" key="8">
    <source>
        <dbReference type="ARBA" id="ARBA00060041"/>
    </source>
</evidence>
<feature type="transmembrane region" description="Helical" evidence="10">
    <location>
        <begin position="156"/>
        <end position="178"/>
    </location>
</feature>
<dbReference type="GO" id="GO:0034204">
    <property type="term" value="P:lipid translocation"/>
    <property type="evidence" value="ECO:0007669"/>
    <property type="project" value="TreeGrafter"/>
</dbReference>
<comment type="caution">
    <text evidence="12">The sequence shown here is derived from an EMBL/GenBank/DDBJ whole genome shotgun (WGS) entry which is preliminary data.</text>
</comment>
<protein>
    <recommendedName>
        <fullName evidence="10">Probable lipid II flippase MurJ</fullName>
    </recommendedName>
</protein>
<dbReference type="Proteomes" id="UP000241167">
    <property type="component" value="Unassembled WGS sequence"/>
</dbReference>
<evidence type="ECO:0000256" key="3">
    <source>
        <dbReference type="ARBA" id="ARBA00022692"/>
    </source>
</evidence>
<dbReference type="EMBL" id="PXYI01000007">
    <property type="protein sequence ID" value="PSJ38052.1"/>
    <property type="molecule type" value="Genomic_DNA"/>
</dbReference>
<keyword evidence="10" id="KW-0997">Cell inner membrane</keyword>
<evidence type="ECO:0000313" key="13">
    <source>
        <dbReference type="Proteomes" id="UP000241167"/>
    </source>
</evidence>
<feature type="transmembrane region" description="Helical" evidence="10">
    <location>
        <begin position="184"/>
        <end position="207"/>
    </location>
</feature>
<comment type="function">
    <text evidence="8 10 11">Involved in peptidoglycan biosynthesis. Transports lipid-linked peptidoglycan precursors from the inner to the outer leaflet of the cytoplasmic membrane.</text>
</comment>
<dbReference type="AlphaFoldDB" id="A0A2P7QJB8"/>
<keyword evidence="10 11" id="KW-0813">Transport</keyword>
<feature type="transmembrane region" description="Helical" evidence="10">
    <location>
        <begin position="381"/>
        <end position="400"/>
    </location>
</feature>